<dbReference type="InterPro" id="IPR035396">
    <property type="entry name" value="Bac_rhamnosid6H"/>
</dbReference>
<dbReference type="EMBL" id="QMFB01000017">
    <property type="protein sequence ID" value="RAV17888.1"/>
    <property type="molecule type" value="Genomic_DNA"/>
</dbReference>
<dbReference type="AlphaFoldDB" id="A0A329ME30"/>
<dbReference type="PANTHER" id="PTHR34987">
    <property type="entry name" value="C, PUTATIVE (AFU_ORTHOLOGUE AFUA_3G02880)-RELATED"/>
    <property type="match status" value="1"/>
</dbReference>
<feature type="domain" description="Alpha-L-rhamnosidase six-hairpin glycosidase" evidence="1">
    <location>
        <begin position="263"/>
        <end position="588"/>
    </location>
</feature>
<gene>
    <name evidence="3" type="ORF">DQG23_26125</name>
</gene>
<dbReference type="Gene3D" id="2.60.120.260">
    <property type="entry name" value="Galactose-binding domain-like"/>
    <property type="match status" value="2"/>
</dbReference>
<protein>
    <submittedName>
        <fullName evidence="3">Alpha-rhamnosidase</fullName>
    </submittedName>
</protein>
<dbReference type="RefSeq" id="WP_113033974.1">
    <property type="nucleotide sequence ID" value="NZ_QMFB01000017.1"/>
</dbReference>
<dbReference type="InterPro" id="IPR048932">
    <property type="entry name" value="Rhamnosid-like_N_bacteroidetes"/>
</dbReference>
<dbReference type="InterPro" id="IPR012341">
    <property type="entry name" value="6hp_glycosidase-like_sf"/>
</dbReference>
<dbReference type="GO" id="GO:0005975">
    <property type="term" value="P:carbohydrate metabolic process"/>
    <property type="evidence" value="ECO:0007669"/>
    <property type="project" value="InterPro"/>
</dbReference>
<feature type="domain" description="Alpha-rhamnosidase-like N-terminal" evidence="2">
    <location>
        <begin position="51"/>
        <end position="239"/>
    </location>
</feature>
<accession>A0A329ME30</accession>
<dbReference type="Gene3D" id="2.60.420.10">
    <property type="entry name" value="Maltose phosphorylase, domain 3"/>
    <property type="match status" value="1"/>
</dbReference>
<evidence type="ECO:0000313" key="4">
    <source>
        <dbReference type="Proteomes" id="UP000250369"/>
    </source>
</evidence>
<organism evidence="3 4">
    <name type="scientific">Paenibacillus contaminans</name>
    <dbReference type="NCBI Taxonomy" id="450362"/>
    <lineage>
        <taxon>Bacteria</taxon>
        <taxon>Bacillati</taxon>
        <taxon>Bacillota</taxon>
        <taxon>Bacilli</taxon>
        <taxon>Bacillales</taxon>
        <taxon>Paenibacillaceae</taxon>
        <taxon>Paenibacillus</taxon>
    </lineage>
</organism>
<proteinExistence type="predicted"/>
<dbReference type="Gene3D" id="1.50.10.10">
    <property type="match status" value="1"/>
</dbReference>
<dbReference type="Pfam" id="PF21209">
    <property type="entry name" value="Bac_rhamnosid-like_N"/>
    <property type="match status" value="1"/>
</dbReference>
<dbReference type="Pfam" id="PF17389">
    <property type="entry name" value="Bac_rhamnosid6H"/>
    <property type="match status" value="1"/>
</dbReference>
<sequence length="696" mass="79518">MTNNERKQATWIWYPGDFEVWLHREVCLRREERGNVYPPFYRLDSPYVSLKFQHIYTIAEAEEVTIAAQGRYNVMIDGRMVPSDTGKLLLPEGTHTFIVSVVNESGLPALFVQGSTIATDRSWNVASGNWSWVKPGSWKFHSAEEGPSLYRLSTMREEAAEITQKNDGSLLADFGKETFGYMQLHGLEGEGQVTLYYGESLEEALSESHCETFDRIAIAAGASPDYTHDKSKAFRYVNIVPEQGVAVGGVSMLYEYLPVEYRGRFRCSNERINRIYEVAAYTMHLTTREFFLDGIKRDRWVWSGDAYQSYLINYYLFFDEDVNRRTMIALRGKDPIDTHLNTILDYSFYWIIGLYDHYEYTGDLEFIRFIYPKMLGLLDFCRARANGNGMVEGKPGDWVFVDWADISKEGELSFQQVLFCRSLIVAAGFARMFEDAERAEQLEREAAALRGLMFDTFWDDEQGGFVHNRVNGQVQLHMTKYASMFALLLGFLDDAQRQSVARKVLMNDRVQKITTPYMRFYELAALCEIGEQAHVLSEMESYWGGMLDLGATSFWEVYDPEVKGNAQYAMSGRPFAKSLCHAWGAGPVFLLGKYYMGIKPLEAGYARFVIEPKLGGLTWFEGTVPANKDDIHVYMDERKITVRTGASPGLLRLTSSTEPSCPSAAFRELGQNRYELPLDTPNSEYVIAYVNAENER</sequence>
<evidence type="ECO:0000313" key="3">
    <source>
        <dbReference type="EMBL" id="RAV17888.1"/>
    </source>
</evidence>
<dbReference type="InterPro" id="IPR008928">
    <property type="entry name" value="6-hairpin_glycosidase_sf"/>
</dbReference>
<dbReference type="Proteomes" id="UP000250369">
    <property type="component" value="Unassembled WGS sequence"/>
</dbReference>
<dbReference type="OrthoDB" id="9815108at2"/>
<dbReference type="SUPFAM" id="SSF48208">
    <property type="entry name" value="Six-hairpin glycosidases"/>
    <property type="match status" value="1"/>
</dbReference>
<keyword evidence="4" id="KW-1185">Reference proteome</keyword>
<evidence type="ECO:0000259" key="1">
    <source>
        <dbReference type="Pfam" id="PF17389"/>
    </source>
</evidence>
<dbReference type="PANTHER" id="PTHR34987:SF6">
    <property type="entry name" value="ALPHA-L-RHAMNOSIDASE SIX-HAIRPIN GLYCOSIDASE DOMAIN-CONTAINING PROTEIN"/>
    <property type="match status" value="1"/>
</dbReference>
<evidence type="ECO:0000259" key="2">
    <source>
        <dbReference type="Pfam" id="PF21209"/>
    </source>
</evidence>
<comment type="caution">
    <text evidence="3">The sequence shown here is derived from an EMBL/GenBank/DDBJ whole genome shotgun (WGS) entry which is preliminary data.</text>
</comment>
<name>A0A329ME30_9BACL</name>
<reference evidence="3 4" key="1">
    <citation type="journal article" date="2009" name="Int. J. Syst. Evol. Microbiol.">
        <title>Paenibacillus contaminans sp. nov., isolated from a contaminated laboratory plate.</title>
        <authorList>
            <person name="Chou J.H."/>
            <person name="Lee J.H."/>
            <person name="Lin M.C."/>
            <person name="Chang P.S."/>
            <person name="Arun A.B."/>
            <person name="Young C.C."/>
            <person name="Chen W.M."/>
        </authorList>
    </citation>
    <scope>NUCLEOTIDE SEQUENCE [LARGE SCALE GENOMIC DNA]</scope>
    <source>
        <strain evidence="3 4">CKOBP-6</strain>
    </source>
</reference>